<proteinExistence type="predicted"/>
<dbReference type="Pfam" id="PF12625">
    <property type="entry name" value="Arabinose_bd"/>
    <property type="match status" value="1"/>
</dbReference>
<evidence type="ECO:0000256" key="3">
    <source>
        <dbReference type="ARBA" id="ARBA00023163"/>
    </source>
</evidence>
<gene>
    <name evidence="5" type="ORF">G6M46_16000</name>
</gene>
<evidence type="ECO:0000313" key="6">
    <source>
        <dbReference type="Proteomes" id="UP000702952"/>
    </source>
</evidence>
<organism evidence="5 6">
    <name type="scientific">Agrobacterium tumefaciens</name>
    <dbReference type="NCBI Taxonomy" id="358"/>
    <lineage>
        <taxon>Bacteria</taxon>
        <taxon>Pseudomonadati</taxon>
        <taxon>Pseudomonadota</taxon>
        <taxon>Alphaproteobacteria</taxon>
        <taxon>Hyphomicrobiales</taxon>
        <taxon>Rhizobiaceae</taxon>
        <taxon>Rhizobium/Agrobacterium group</taxon>
        <taxon>Agrobacterium</taxon>
        <taxon>Agrobacterium tumefaciens complex</taxon>
    </lineage>
</organism>
<reference evidence="5" key="1">
    <citation type="journal article" date="2020" name="Science">
        <title>Unexpected conservation and global transmission of agrobacterial virulence plasmids.</title>
        <authorList>
            <person name="Weisberg A.J."/>
            <person name="Davis E.W. 2nd"/>
            <person name="Tabima J."/>
            <person name="Belcher M.S."/>
            <person name="Miller M."/>
            <person name="Kuo C.H."/>
            <person name="Loper J.E."/>
            <person name="Grunwald N.J."/>
            <person name="Putnam M.L."/>
            <person name="Chang J.H."/>
        </authorList>
    </citation>
    <scope>NUCLEOTIDE SEQUENCE</scope>
    <source>
        <strain evidence="5">17-1853-1a</strain>
    </source>
</reference>
<dbReference type="GO" id="GO:0000976">
    <property type="term" value="F:transcription cis-regulatory region binding"/>
    <property type="evidence" value="ECO:0007669"/>
    <property type="project" value="TreeGrafter"/>
</dbReference>
<dbReference type="EMBL" id="JAAMAY010000027">
    <property type="protein sequence ID" value="NTC29641.1"/>
    <property type="molecule type" value="Genomic_DNA"/>
</dbReference>
<accession>A0AA44F4U9</accession>
<sequence length="364" mass="40040">MFSRLTKSFEASAQPIAGIRSSVLRVVVDAMDEGGLPTDRFLAARKLNRASLDDAYNVVSLSNYVAFFEDASVALEQNTMGLRLGEAIKPEQIGPVGVLFVMVDSLRTAIERLSRFFPALQGSTKLGLTEKGDEAWFEYQIEDPAIWPRRQDSEFTLSLVCALARSRLGQHWRPEEVHFEHSAPKSHKELSRFFGAVVRFEQPLNRMLITTNDLDIPLLSANQAAVSIIEQHLFDLIGDGQKVALKDAVALEISRCMRQGAVSLDQVAARLGCGSRTLQRRLAAEGIIFRDVVKEKRLEAAKAMLSKERLSLNSIAGSLGYADAAVMSRAFKSWTSTTPRAYSKKVETKSGCGDCAVVAATVDL</sequence>
<keyword evidence="2" id="KW-0238">DNA-binding</keyword>
<comment type="caution">
    <text evidence="5">The sequence shown here is derived from an EMBL/GenBank/DDBJ whole genome shotgun (WGS) entry which is preliminary data.</text>
</comment>
<dbReference type="GO" id="GO:0005829">
    <property type="term" value="C:cytosol"/>
    <property type="evidence" value="ECO:0007669"/>
    <property type="project" value="TreeGrafter"/>
</dbReference>
<protein>
    <submittedName>
        <fullName evidence="5">AraC family transcriptional regulator</fullName>
    </submittedName>
</protein>
<dbReference type="GO" id="GO:0003700">
    <property type="term" value="F:DNA-binding transcription factor activity"/>
    <property type="evidence" value="ECO:0007669"/>
    <property type="project" value="InterPro"/>
</dbReference>
<dbReference type="InterPro" id="IPR009057">
    <property type="entry name" value="Homeodomain-like_sf"/>
</dbReference>
<dbReference type="Pfam" id="PF12833">
    <property type="entry name" value="HTH_18"/>
    <property type="match status" value="1"/>
</dbReference>
<name>A0AA44F4U9_AGRTU</name>
<keyword evidence="3" id="KW-0804">Transcription</keyword>
<dbReference type="SUPFAM" id="SSF46689">
    <property type="entry name" value="Homeodomain-like"/>
    <property type="match status" value="1"/>
</dbReference>
<dbReference type="Proteomes" id="UP000702952">
    <property type="component" value="Unassembled WGS sequence"/>
</dbReference>
<dbReference type="InterPro" id="IPR018060">
    <property type="entry name" value="HTH_AraC"/>
</dbReference>
<evidence type="ECO:0000256" key="1">
    <source>
        <dbReference type="ARBA" id="ARBA00023015"/>
    </source>
</evidence>
<dbReference type="RefSeq" id="WP_174018759.1">
    <property type="nucleotide sequence ID" value="NZ_JAAMAW010000021.1"/>
</dbReference>
<feature type="domain" description="HTH araC/xylS-type" evidence="4">
    <location>
        <begin position="247"/>
        <end position="345"/>
    </location>
</feature>
<dbReference type="Gene3D" id="1.10.10.60">
    <property type="entry name" value="Homeodomain-like"/>
    <property type="match status" value="1"/>
</dbReference>
<dbReference type="PANTHER" id="PTHR47894">
    <property type="entry name" value="HTH-TYPE TRANSCRIPTIONAL REGULATOR GADX"/>
    <property type="match status" value="1"/>
</dbReference>
<evidence type="ECO:0000313" key="5">
    <source>
        <dbReference type="EMBL" id="NTC29641.1"/>
    </source>
</evidence>
<dbReference type="PANTHER" id="PTHR47894:SF4">
    <property type="entry name" value="HTH-TYPE TRANSCRIPTIONAL REGULATOR GADX"/>
    <property type="match status" value="1"/>
</dbReference>
<evidence type="ECO:0000259" key="4">
    <source>
        <dbReference type="PROSITE" id="PS01124"/>
    </source>
</evidence>
<dbReference type="PROSITE" id="PS01124">
    <property type="entry name" value="HTH_ARAC_FAMILY_2"/>
    <property type="match status" value="1"/>
</dbReference>
<dbReference type="InterPro" id="IPR032687">
    <property type="entry name" value="AraC-type_N"/>
</dbReference>
<dbReference type="AlphaFoldDB" id="A0AA44F4U9"/>
<dbReference type="SMART" id="SM00342">
    <property type="entry name" value="HTH_ARAC"/>
    <property type="match status" value="1"/>
</dbReference>
<keyword evidence="1" id="KW-0805">Transcription regulation</keyword>
<evidence type="ECO:0000256" key="2">
    <source>
        <dbReference type="ARBA" id="ARBA00023125"/>
    </source>
</evidence>